<dbReference type="SUPFAM" id="SSF82199">
    <property type="entry name" value="SET domain"/>
    <property type="match status" value="1"/>
</dbReference>
<dbReference type="Proteomes" id="UP001305779">
    <property type="component" value="Unassembled WGS sequence"/>
</dbReference>
<evidence type="ECO:0000313" key="3">
    <source>
        <dbReference type="Proteomes" id="UP001305779"/>
    </source>
</evidence>
<evidence type="ECO:0000259" key="1">
    <source>
        <dbReference type="PROSITE" id="PS50280"/>
    </source>
</evidence>
<comment type="caution">
    <text evidence="2">The sequence shown here is derived from an EMBL/GenBank/DDBJ whole genome shotgun (WGS) entry which is preliminary data.</text>
</comment>
<protein>
    <recommendedName>
        <fullName evidence="1">SET domain-containing protein</fullName>
    </recommendedName>
</protein>
<gene>
    <name evidence="2" type="ORF">PRZ48_010387</name>
</gene>
<dbReference type="Gene3D" id="2.170.270.10">
    <property type="entry name" value="SET domain"/>
    <property type="match status" value="1"/>
</dbReference>
<proteinExistence type="predicted"/>
<accession>A0ABR0E8H8</accession>
<dbReference type="PANTHER" id="PTHR47332">
    <property type="entry name" value="SET DOMAIN-CONTAINING PROTEIN 5"/>
    <property type="match status" value="1"/>
</dbReference>
<dbReference type="InterPro" id="IPR046341">
    <property type="entry name" value="SET_dom_sf"/>
</dbReference>
<evidence type="ECO:0000313" key="2">
    <source>
        <dbReference type="EMBL" id="KAK4497734.1"/>
    </source>
</evidence>
<dbReference type="EMBL" id="JAXOVC010000008">
    <property type="protein sequence ID" value="KAK4497734.1"/>
    <property type="molecule type" value="Genomic_DNA"/>
</dbReference>
<keyword evidence="3" id="KW-1185">Reference proteome</keyword>
<reference evidence="2 3" key="1">
    <citation type="journal article" date="2023" name="G3 (Bethesda)">
        <title>A chromosome-level genome assembly of Zasmidium syzygii isolated from banana leaves.</title>
        <authorList>
            <person name="van Westerhoven A.C."/>
            <person name="Mehrabi R."/>
            <person name="Talebi R."/>
            <person name="Steentjes M.B.F."/>
            <person name="Corcolon B."/>
            <person name="Chong P.A."/>
            <person name="Kema G.H.J."/>
            <person name="Seidl M.F."/>
        </authorList>
    </citation>
    <scope>NUCLEOTIDE SEQUENCE [LARGE SCALE GENOMIC DNA]</scope>
    <source>
        <strain evidence="2 3">P124</strain>
    </source>
</reference>
<organism evidence="2 3">
    <name type="scientific">Zasmidium cellare</name>
    <name type="common">Wine cellar mold</name>
    <name type="synonym">Racodium cellare</name>
    <dbReference type="NCBI Taxonomy" id="395010"/>
    <lineage>
        <taxon>Eukaryota</taxon>
        <taxon>Fungi</taxon>
        <taxon>Dikarya</taxon>
        <taxon>Ascomycota</taxon>
        <taxon>Pezizomycotina</taxon>
        <taxon>Dothideomycetes</taxon>
        <taxon>Dothideomycetidae</taxon>
        <taxon>Mycosphaerellales</taxon>
        <taxon>Mycosphaerellaceae</taxon>
        <taxon>Zasmidium</taxon>
    </lineage>
</organism>
<name>A0ABR0E8H8_ZASCE</name>
<dbReference type="InterPro" id="IPR001214">
    <property type="entry name" value="SET_dom"/>
</dbReference>
<dbReference type="PROSITE" id="PS50280">
    <property type="entry name" value="SET"/>
    <property type="match status" value="1"/>
</dbReference>
<dbReference type="InterPro" id="IPR053185">
    <property type="entry name" value="SET_domain_protein"/>
</dbReference>
<feature type="domain" description="SET" evidence="1">
    <location>
        <begin position="3"/>
        <end position="141"/>
    </location>
</feature>
<dbReference type="PANTHER" id="PTHR47332:SF4">
    <property type="entry name" value="SET DOMAIN-CONTAINING PROTEIN 5"/>
    <property type="match status" value="1"/>
</dbReference>
<dbReference type="SMART" id="SM00317">
    <property type="entry name" value="SET"/>
    <property type="match status" value="1"/>
</dbReference>
<dbReference type="Pfam" id="PF00856">
    <property type="entry name" value="SET"/>
    <property type="match status" value="1"/>
</dbReference>
<sequence length="385" mass="43910">MDDFIEIRRTATKGYGVFAKKAIPSYTVILQEAPVMTIKATPADPAKREASIEEAFRKLSTKDQEQVLQLHEGSHPNAKTKATRIFYANVFEGGEGTEKLYLTRSRFNHSCVPNAAASGDEECVRTERAIAADEEITISYLPPFEDAMTARQRATILHLHYHFKCHCPACWPPNQSWKSDVRRQLIGFISYALVGQNTPDFRPLNVCQPMSMKWPFWPPRPTPSGRVLTPVQEIEYNFLLGNLRQAEGLPNHLAAEGYLQASRNLMYHQRKYETMSATKDIIFLEAARCIEAWYKKGLELEEKYYSPGHQQIRDGKKAWTTMVSRIPCLEYLRQTTRMKARGEYRPSKNGGDFAVLVNKADGSMTSLSQLETADLIRQRSRPRRG</sequence>
<dbReference type="CDD" id="cd20071">
    <property type="entry name" value="SET_SMYD"/>
    <property type="match status" value="1"/>
</dbReference>